<name>A0A6P5H5V2_ANACO</name>
<gene>
    <name evidence="2" type="primary">LOC109727160</name>
</gene>
<accession>A0A6P5H5V2</accession>
<protein>
    <submittedName>
        <fullName evidence="2">Uncharacterized protein LOC109727160 isoform X1</fullName>
    </submittedName>
</protein>
<organism evidence="1 2">
    <name type="scientific">Ananas comosus</name>
    <name type="common">Pineapple</name>
    <name type="synonym">Ananas ananas</name>
    <dbReference type="NCBI Taxonomy" id="4615"/>
    <lineage>
        <taxon>Eukaryota</taxon>
        <taxon>Viridiplantae</taxon>
        <taxon>Streptophyta</taxon>
        <taxon>Embryophyta</taxon>
        <taxon>Tracheophyta</taxon>
        <taxon>Spermatophyta</taxon>
        <taxon>Magnoliopsida</taxon>
        <taxon>Liliopsida</taxon>
        <taxon>Poales</taxon>
        <taxon>Bromeliaceae</taxon>
        <taxon>Bromelioideae</taxon>
        <taxon>Ananas</taxon>
    </lineage>
</organism>
<keyword evidence="1" id="KW-1185">Reference proteome</keyword>
<proteinExistence type="predicted"/>
<dbReference type="AlphaFoldDB" id="A0A6P5H5V2"/>
<sequence>MLGKLPSCQIIPRIFALRSFCCYPGILLFCVNWYHSYKFCCKLDEREMFFFLFDIHSHRSCFYTTRISWFRDRRATDFKQLSLRMCGQALVVYTFTEVKMSGEGWDAV</sequence>
<dbReference type="RefSeq" id="XP_020112683.1">
    <property type="nucleotide sequence ID" value="XM_020257094.1"/>
</dbReference>
<evidence type="ECO:0000313" key="2">
    <source>
        <dbReference type="RefSeq" id="XP_020112683.1"/>
    </source>
</evidence>
<dbReference type="GeneID" id="109727160"/>
<dbReference type="Proteomes" id="UP000515123">
    <property type="component" value="Linkage group 22"/>
</dbReference>
<reference evidence="1" key="1">
    <citation type="journal article" date="2015" name="Nat. Genet.">
        <title>The pineapple genome and the evolution of CAM photosynthesis.</title>
        <authorList>
            <person name="Ming R."/>
            <person name="VanBuren R."/>
            <person name="Wai C.M."/>
            <person name="Tang H."/>
            <person name="Schatz M.C."/>
            <person name="Bowers J.E."/>
            <person name="Lyons E."/>
            <person name="Wang M.L."/>
            <person name="Chen J."/>
            <person name="Biggers E."/>
            <person name="Zhang J."/>
            <person name="Huang L."/>
            <person name="Zhang L."/>
            <person name="Miao W."/>
            <person name="Zhang J."/>
            <person name="Ye Z."/>
            <person name="Miao C."/>
            <person name="Lin Z."/>
            <person name="Wang H."/>
            <person name="Zhou H."/>
            <person name="Yim W.C."/>
            <person name="Priest H.D."/>
            <person name="Zheng C."/>
            <person name="Woodhouse M."/>
            <person name="Edger P.P."/>
            <person name="Guyot R."/>
            <person name="Guo H.B."/>
            <person name="Guo H."/>
            <person name="Zheng G."/>
            <person name="Singh R."/>
            <person name="Sharma A."/>
            <person name="Min X."/>
            <person name="Zheng Y."/>
            <person name="Lee H."/>
            <person name="Gurtowski J."/>
            <person name="Sedlazeck F.J."/>
            <person name="Harkess A."/>
            <person name="McKain M.R."/>
            <person name="Liao Z."/>
            <person name="Fang J."/>
            <person name="Liu J."/>
            <person name="Zhang X."/>
            <person name="Zhang Q."/>
            <person name="Hu W."/>
            <person name="Qin Y."/>
            <person name="Wang K."/>
            <person name="Chen L.Y."/>
            <person name="Shirley N."/>
            <person name="Lin Y.R."/>
            <person name="Liu L.Y."/>
            <person name="Hernandez A.G."/>
            <person name="Wright C.L."/>
            <person name="Bulone V."/>
            <person name="Tuskan G.A."/>
            <person name="Heath K."/>
            <person name="Zee F."/>
            <person name="Moore P.H."/>
            <person name="Sunkar R."/>
            <person name="Leebens-Mack J.H."/>
            <person name="Mockler T."/>
            <person name="Bennetzen J.L."/>
            <person name="Freeling M."/>
            <person name="Sankoff D."/>
            <person name="Paterson A.H."/>
            <person name="Zhu X."/>
            <person name="Yang X."/>
            <person name="Smith J.A."/>
            <person name="Cushman J.C."/>
            <person name="Paull R.E."/>
            <person name="Yu Q."/>
        </authorList>
    </citation>
    <scope>NUCLEOTIDE SEQUENCE [LARGE SCALE GENOMIC DNA]</scope>
    <source>
        <strain evidence="1">cv. F153</strain>
    </source>
</reference>
<reference evidence="2" key="2">
    <citation type="submission" date="2025-08" db="UniProtKB">
        <authorList>
            <consortium name="RefSeq"/>
        </authorList>
    </citation>
    <scope>IDENTIFICATION</scope>
    <source>
        <tissue evidence="2">Leaf</tissue>
    </source>
</reference>
<evidence type="ECO:0000313" key="1">
    <source>
        <dbReference type="Proteomes" id="UP000515123"/>
    </source>
</evidence>